<dbReference type="STRING" id="1195236.CTER_0682"/>
<gene>
    <name evidence="4" type="ORF">CTER_0682</name>
</gene>
<evidence type="ECO:0008006" key="6">
    <source>
        <dbReference type="Google" id="ProtNLM"/>
    </source>
</evidence>
<evidence type="ECO:0000313" key="5">
    <source>
        <dbReference type="Proteomes" id="UP000014155"/>
    </source>
</evidence>
<feature type="domain" description="Non-reducing end beta-L-arabinofuranosidase-like GH127 catalytic" evidence="1">
    <location>
        <begin position="201"/>
        <end position="586"/>
    </location>
</feature>
<dbReference type="Proteomes" id="UP000014155">
    <property type="component" value="Unassembled WGS sequence"/>
</dbReference>
<keyword evidence="5" id="KW-1185">Reference proteome</keyword>
<feature type="domain" description="Non-reducing end beta-L-arabinofuranosidase-like GH127 middle" evidence="3">
    <location>
        <begin position="598"/>
        <end position="689"/>
    </location>
</feature>
<sequence>MTELSHNMSDLDAVKADKAGIYLGNIFTVETDLQLPAEGKYGSGISWESKYLNAISNEGKVTRPEAGKGNAIVTLVAVVTKGQYTEKREFEVTVLEKESLRTITAVKEYNIQCGMGYIPRLPKVAIVVKDDGTSGIAEVEWEAINESCCQKPGLIKVFGTVSGTGLKAAANVKVVSEETEADPEAGSIPYKRAAEPFELSNVTIEDKVFSAGRDRDYQYLLSVNDDQLLYNFREASGLDTKNAPTAEGWDAPDCNLRGHTTGHYLSAIAQAYAGSQDEKFKKKIDYMISELGKCQAAMAASGKFSPGFLSGYSEEQFDKLEELTTYPQIWAPYYTLHKIMAGLVDCYVHARNKQALDICTKLGHWVYNRLNRLTEEKRAKMWALYIAGEFGGINGVMARLYGLTGNQEFLKAAEFFDNDKLYVPMAENIDTLGGIHSNQHIPQVVGVMEMFLQNKKPYYYKVAKNFWDMVVSSHTYNIGGNGEGEMFRAAGRIARYIGDKTAETCSTYNMLKLTRDLFFHSPEPRYMDYYERALYNHIIASQDQSAPNGGSTYFMPLCPGSRKEFDTDGNTCCHGTGMENHTKYQDSIYFHSADKSALYVNLYMASTLVWKEKGFKITQTGDYLTDQAIKILIDGSGKLDIKLRVPYWIEKGFTVKINGTVQNIAAQVGSYVTLSREWNRGDQLEISTPFTFRAERTPDDQSVASIMYGPLVMVGISEVDKYIELTLDSEDISKSFIPAGDPLNFITGGLFMVPNFSAYNVAYHAYFKIKYAGD</sequence>
<dbReference type="PATRIC" id="fig|1195236.3.peg.976"/>
<dbReference type="Pfam" id="PF20736">
    <property type="entry name" value="Glyco_hydro127M"/>
    <property type="match status" value="1"/>
</dbReference>
<comment type="caution">
    <text evidence="4">The sequence shown here is derived from an EMBL/GenBank/DDBJ whole genome shotgun (WGS) entry which is preliminary data.</text>
</comment>
<evidence type="ECO:0000259" key="1">
    <source>
        <dbReference type="Pfam" id="PF07944"/>
    </source>
</evidence>
<dbReference type="eggNOG" id="COG3533">
    <property type="taxonomic scope" value="Bacteria"/>
</dbReference>
<dbReference type="EMBL" id="AORV01000021">
    <property type="protein sequence ID" value="EMS73168.1"/>
    <property type="molecule type" value="Genomic_DNA"/>
</dbReference>
<dbReference type="PANTHER" id="PTHR31151">
    <property type="entry name" value="PROLINE-TRNA LIGASE (DUF1680)"/>
    <property type="match status" value="1"/>
</dbReference>
<name>S0FX63_RUMCE</name>
<evidence type="ECO:0000259" key="2">
    <source>
        <dbReference type="Pfam" id="PF20578"/>
    </source>
</evidence>
<dbReference type="InterPro" id="IPR046780">
    <property type="entry name" value="aBig_2"/>
</dbReference>
<dbReference type="RefSeq" id="WP_004624026.1">
    <property type="nucleotide sequence ID" value="NZ_AORV01000021.1"/>
</dbReference>
<dbReference type="PANTHER" id="PTHR31151:SF0">
    <property type="entry name" value="PROLINE-TRNA LIGASE (DUF1680)"/>
    <property type="match status" value="1"/>
</dbReference>
<protein>
    <recommendedName>
        <fullName evidence="6">Acetyl-CoA carboxylase, biotin carboxylase</fullName>
    </recommendedName>
</protein>
<evidence type="ECO:0000313" key="4">
    <source>
        <dbReference type="EMBL" id="EMS73168.1"/>
    </source>
</evidence>
<dbReference type="Pfam" id="PF20578">
    <property type="entry name" value="aBig_2"/>
    <property type="match status" value="1"/>
</dbReference>
<dbReference type="InterPro" id="IPR008928">
    <property type="entry name" value="6-hairpin_glycosidase_sf"/>
</dbReference>
<proteinExistence type="predicted"/>
<feature type="domain" description="Atrophied bacterial Ig" evidence="2">
    <location>
        <begin position="15"/>
        <end position="96"/>
    </location>
</feature>
<dbReference type="InterPro" id="IPR012878">
    <property type="entry name" value="Beta-AFase-like_GH127_cat"/>
</dbReference>
<reference evidence="4 5" key="1">
    <citation type="journal article" date="2013" name="Genome Announc.">
        <title>Draft Genome Sequence of the Cellulolytic, Mesophilic, Anaerobic Bacterium Clostridium termitidis Strain CT1112 (DSM 5398).</title>
        <authorList>
            <person name="Lal S."/>
            <person name="Ramachandran U."/>
            <person name="Zhang X."/>
            <person name="Munir R."/>
            <person name="Sparling R."/>
            <person name="Levin D.B."/>
        </authorList>
    </citation>
    <scope>NUCLEOTIDE SEQUENCE [LARGE SCALE GENOMIC DNA]</scope>
    <source>
        <strain evidence="4 5">CT1112</strain>
    </source>
</reference>
<dbReference type="AlphaFoldDB" id="S0FX63"/>
<accession>S0FX63</accession>
<dbReference type="GO" id="GO:0005975">
    <property type="term" value="P:carbohydrate metabolic process"/>
    <property type="evidence" value="ECO:0007669"/>
    <property type="project" value="InterPro"/>
</dbReference>
<dbReference type="InterPro" id="IPR049046">
    <property type="entry name" value="Beta-AFase-like_GH127_middle"/>
</dbReference>
<dbReference type="Pfam" id="PF07944">
    <property type="entry name" value="Beta-AFase-like_GH127_cat"/>
    <property type="match status" value="1"/>
</dbReference>
<evidence type="ECO:0000259" key="3">
    <source>
        <dbReference type="Pfam" id="PF20736"/>
    </source>
</evidence>
<organism evidence="4 5">
    <name type="scientific">Ruminiclostridium cellobioparum subsp. termitidis CT1112</name>
    <dbReference type="NCBI Taxonomy" id="1195236"/>
    <lineage>
        <taxon>Bacteria</taxon>
        <taxon>Bacillati</taxon>
        <taxon>Bacillota</taxon>
        <taxon>Clostridia</taxon>
        <taxon>Eubacteriales</taxon>
        <taxon>Oscillospiraceae</taxon>
        <taxon>Ruminiclostridium</taxon>
    </lineage>
</organism>
<dbReference type="SUPFAM" id="SSF48208">
    <property type="entry name" value="Six-hairpin glycosidases"/>
    <property type="match status" value="1"/>
</dbReference>